<dbReference type="Gene3D" id="3.90.550.10">
    <property type="entry name" value="Spore Coat Polysaccharide Biosynthesis Protein SpsA, Chain A"/>
    <property type="match status" value="1"/>
</dbReference>
<dbReference type="RefSeq" id="WP_010901997.1">
    <property type="nucleotide sequence ID" value="NZ_JACHGX010000023.1"/>
</dbReference>
<dbReference type="InterPro" id="IPR029044">
    <property type="entry name" value="Nucleotide-diphossugar_trans"/>
</dbReference>
<evidence type="ECO:0000313" key="5">
    <source>
        <dbReference type="Proteomes" id="UP000642919"/>
    </source>
</evidence>
<dbReference type="InterPro" id="IPR005835">
    <property type="entry name" value="NTP_transferase_dom"/>
</dbReference>
<evidence type="ECO:0000259" key="3">
    <source>
        <dbReference type="Pfam" id="PF00483"/>
    </source>
</evidence>
<keyword evidence="2 4" id="KW-0548">Nucleotidyltransferase</keyword>
<evidence type="ECO:0000256" key="2">
    <source>
        <dbReference type="ARBA" id="ARBA00022695"/>
    </source>
</evidence>
<keyword evidence="1 4" id="KW-0808">Transferase</keyword>
<dbReference type="GO" id="GO:0008879">
    <property type="term" value="F:glucose-1-phosphate thymidylyltransferase activity"/>
    <property type="evidence" value="ECO:0007669"/>
    <property type="project" value="UniProtKB-EC"/>
</dbReference>
<dbReference type="Proteomes" id="UP000642919">
    <property type="component" value="Unassembled WGS sequence"/>
</dbReference>
<dbReference type="GeneID" id="68693050"/>
<name>A0A841HF75_HALSI</name>
<accession>A0A841HF75</accession>
<reference evidence="4" key="1">
    <citation type="submission" date="2020-08" db="EMBL/GenBank/DDBJ databases">
        <title>Genomic Encyclopedia of Type Strains, Phase IV (KMG-IV): sequencing the most valuable type-strain genomes for metagenomic binning, comparative biology and taxonomic classification.</title>
        <authorList>
            <person name="Goeker M."/>
        </authorList>
    </citation>
    <scope>NUCLEOTIDE SEQUENCE</scope>
    <source>
        <strain evidence="4">DSM 669</strain>
    </source>
</reference>
<dbReference type="EC" id="2.7.7.24" evidence="4"/>
<sequence>MKAVVLAAGEGTRLRPRTADLPKPLVEVNGKPILTHCFEILLDLGIDDVVVVVGYEKDKIIDRYGDSFRAIDIEYAHQSERLGLAHAVLTAEPYVDSDFVVLNGDNIYSANFSEVLAHHTESGADITFPVEEVSTEEATSGAVCELDDDRAVTGLVEKPAEPPSNYAPTAFYVLPPAIFPACRVIRPSERGEYELADAIDLLIYSGYSVETQPFEGWKVNVNTEADITRAEQLLHSGQ</sequence>
<protein>
    <submittedName>
        <fullName evidence="4">Glucose-1-phosphate thymidylyltransferase</fullName>
        <ecNumber evidence="4">2.7.7.24</ecNumber>
    </submittedName>
</protein>
<dbReference type="SUPFAM" id="SSF53448">
    <property type="entry name" value="Nucleotide-diphospho-sugar transferases"/>
    <property type="match status" value="1"/>
</dbReference>
<dbReference type="AlphaFoldDB" id="A0A841HF75"/>
<dbReference type="OMA" id="FDHYHAS"/>
<dbReference type="Pfam" id="PF00483">
    <property type="entry name" value="NTP_transferase"/>
    <property type="match status" value="1"/>
</dbReference>
<feature type="domain" description="Nucleotidyl transferase" evidence="3">
    <location>
        <begin position="2"/>
        <end position="217"/>
    </location>
</feature>
<dbReference type="PANTHER" id="PTHR43584:SF8">
    <property type="entry name" value="N-ACETYLMURAMATE ALPHA-1-PHOSPHATE URIDYLYLTRANSFERASE"/>
    <property type="match status" value="1"/>
</dbReference>
<comment type="caution">
    <text evidence="4">The sequence shown here is derived from an EMBL/GenBank/DDBJ whole genome shotgun (WGS) entry which is preliminary data.</text>
</comment>
<evidence type="ECO:0000313" key="4">
    <source>
        <dbReference type="EMBL" id="MBB6091089.1"/>
    </source>
</evidence>
<evidence type="ECO:0000256" key="1">
    <source>
        <dbReference type="ARBA" id="ARBA00022679"/>
    </source>
</evidence>
<dbReference type="InterPro" id="IPR050065">
    <property type="entry name" value="GlmU-like"/>
</dbReference>
<proteinExistence type="predicted"/>
<gene>
    <name evidence="4" type="ORF">HNR49_002480</name>
</gene>
<dbReference type="PANTHER" id="PTHR43584">
    <property type="entry name" value="NUCLEOTIDYL TRANSFERASE"/>
    <property type="match status" value="1"/>
</dbReference>
<organism evidence="4 5">
    <name type="scientific">Halobacterium salinarum</name>
    <name type="common">Halobacterium halobium</name>
    <dbReference type="NCBI Taxonomy" id="2242"/>
    <lineage>
        <taxon>Archaea</taxon>
        <taxon>Methanobacteriati</taxon>
        <taxon>Methanobacteriota</taxon>
        <taxon>Stenosarchaea group</taxon>
        <taxon>Halobacteria</taxon>
        <taxon>Halobacteriales</taxon>
        <taxon>Halobacteriaceae</taxon>
        <taxon>Halobacterium</taxon>
    </lineage>
</organism>
<dbReference type="EMBL" id="JACHGX010000023">
    <property type="protein sequence ID" value="MBB6091089.1"/>
    <property type="molecule type" value="Genomic_DNA"/>
</dbReference>